<dbReference type="Pfam" id="PF13377">
    <property type="entry name" value="Peripla_BP_3"/>
    <property type="match status" value="1"/>
</dbReference>
<evidence type="ECO:0000256" key="3">
    <source>
        <dbReference type="ARBA" id="ARBA00023163"/>
    </source>
</evidence>
<evidence type="ECO:0000313" key="6">
    <source>
        <dbReference type="EMBL" id="MCF4120686.1"/>
    </source>
</evidence>
<feature type="region of interest" description="Disordered" evidence="4">
    <location>
        <begin position="279"/>
        <end position="304"/>
    </location>
</feature>
<dbReference type="PROSITE" id="PS50113">
    <property type="entry name" value="PAC"/>
    <property type="match status" value="1"/>
</dbReference>
<dbReference type="Gene3D" id="3.30.450.20">
    <property type="entry name" value="PAS domain"/>
    <property type="match status" value="1"/>
</dbReference>
<dbReference type="RefSeq" id="WP_236088451.1">
    <property type="nucleotide sequence ID" value="NZ_JAKGSG010000022.1"/>
</dbReference>
<dbReference type="EMBL" id="JAKGSG010000022">
    <property type="protein sequence ID" value="MCF4120686.1"/>
    <property type="molecule type" value="Genomic_DNA"/>
</dbReference>
<keyword evidence="1" id="KW-0805">Transcription regulation</keyword>
<dbReference type="CDD" id="cd00130">
    <property type="entry name" value="PAS"/>
    <property type="match status" value="1"/>
</dbReference>
<proteinExistence type="predicted"/>
<name>A0AA41QCN4_9MICO</name>
<gene>
    <name evidence="6" type="ORF">L1785_06825</name>
</gene>
<evidence type="ECO:0000256" key="4">
    <source>
        <dbReference type="SAM" id="MobiDB-lite"/>
    </source>
</evidence>
<keyword evidence="3" id="KW-0804">Transcription</keyword>
<dbReference type="InterPro" id="IPR028082">
    <property type="entry name" value="Peripla_BP_I"/>
</dbReference>
<evidence type="ECO:0000256" key="1">
    <source>
        <dbReference type="ARBA" id="ARBA00023015"/>
    </source>
</evidence>
<comment type="caution">
    <text evidence="6">The sequence shown here is derived from an EMBL/GenBank/DDBJ whole genome shotgun (WGS) entry which is preliminary data.</text>
</comment>
<dbReference type="InterPro" id="IPR035965">
    <property type="entry name" value="PAS-like_dom_sf"/>
</dbReference>
<keyword evidence="2" id="KW-0238">DNA-binding</keyword>
<feature type="compositionally biased region" description="Low complexity" evidence="4">
    <location>
        <begin position="291"/>
        <end position="303"/>
    </location>
</feature>
<organism evidence="6 7">
    <name type="scientific">Antribacter soli</name>
    <dbReference type="NCBI Taxonomy" id="2910976"/>
    <lineage>
        <taxon>Bacteria</taxon>
        <taxon>Bacillati</taxon>
        <taxon>Actinomycetota</taxon>
        <taxon>Actinomycetes</taxon>
        <taxon>Micrococcales</taxon>
        <taxon>Promicromonosporaceae</taxon>
        <taxon>Antribacter</taxon>
    </lineage>
</organism>
<sequence length="762" mass="80695">MIGGYYFGRVLAGIARAVRADGHRVVAVQTYPADLEREQFPQRPPEGVSVGLDMVDGLIVITSAVDRTTLARLQARCVPTVLVSERVPGIEAPVVTPDNAGGTRAAVEHLIGHGHREIGFLGSLRQTDILERYEAYRETLLAHGIQPRPEWFYVAADNQEASGAAAGRAALAAGLPTTATVAATDRNAVGFMRVLQAEGLVLPVDQALVGFDHSDGGARLRPRLASVDPHHDRVGELSATLLLALVRGEQVHGQHLSQTTLVTRDSCGCVDARAGARPVGVLRGGKGPRKPASASEPASGPAATDAWQRLADVAAAVFDGGDARSPAGTPALEQWLRGIRRVLRTAAAVALRPSPEILAGLADTTRALRPHPEALEQLVPALRGVEDEAADQVRRRRSEPPPTTGPIPVVTSATRPPGRAERARAVLGAGTDVLVAVSAGCTQTMLVRSGQLERTIADQYELDLELLHADAQAIRSLRWLPRGHRGAAALALWADAGPEYVAGGDPSGVGSREPEGRELEIVGTSAASPQARALVGARVPVASFPPPALAAEGPGVTFVIPVTFGNSDHGLLMIGGSVDTHATSARDKFDHWAAMLAVALDREARLASLRLQREALAEAAERQRALALDLRAGAERHALVEDVALEGTWDWNIATGEVYYSRTWKALLGLSDDDVGTGIEEWTGRVHPADVRGVQVAIASQLAGAATTLDLEHRMVNGDGRDIWVRCRATTVTDDAGVRARMVGVLMDMSYARDRRGMLTAS</sequence>
<dbReference type="SUPFAM" id="SSF53822">
    <property type="entry name" value="Periplasmic binding protein-like I"/>
    <property type="match status" value="1"/>
</dbReference>
<dbReference type="CDD" id="cd06267">
    <property type="entry name" value="PBP1_LacI_sugar_binding-like"/>
    <property type="match status" value="1"/>
</dbReference>
<dbReference type="Pfam" id="PF08447">
    <property type="entry name" value="PAS_3"/>
    <property type="match status" value="1"/>
</dbReference>
<evidence type="ECO:0000259" key="5">
    <source>
        <dbReference type="PROSITE" id="PS50113"/>
    </source>
</evidence>
<dbReference type="SUPFAM" id="SSF55785">
    <property type="entry name" value="PYP-like sensor domain (PAS domain)"/>
    <property type="match status" value="1"/>
</dbReference>
<dbReference type="InterPro" id="IPR000700">
    <property type="entry name" value="PAS-assoc_C"/>
</dbReference>
<dbReference type="Proteomes" id="UP001165405">
    <property type="component" value="Unassembled WGS sequence"/>
</dbReference>
<accession>A0AA41QCN4</accession>
<dbReference type="GO" id="GO:0003700">
    <property type="term" value="F:DNA-binding transcription factor activity"/>
    <property type="evidence" value="ECO:0007669"/>
    <property type="project" value="TreeGrafter"/>
</dbReference>
<evidence type="ECO:0000256" key="2">
    <source>
        <dbReference type="ARBA" id="ARBA00023125"/>
    </source>
</evidence>
<evidence type="ECO:0000313" key="7">
    <source>
        <dbReference type="Proteomes" id="UP001165405"/>
    </source>
</evidence>
<reference evidence="6" key="1">
    <citation type="submission" date="2022-01" db="EMBL/GenBank/DDBJ databases">
        <title>Antribacter sp. nov., isolated from Guizhou of China.</title>
        <authorList>
            <person name="Chengliang C."/>
            <person name="Ya Z."/>
        </authorList>
    </citation>
    <scope>NUCLEOTIDE SEQUENCE</scope>
    <source>
        <strain evidence="6">KLBMP 9083</strain>
    </source>
</reference>
<protein>
    <submittedName>
        <fullName evidence="6">Substrate-binding domain-containing protein</fullName>
    </submittedName>
</protein>
<feature type="region of interest" description="Disordered" evidence="4">
    <location>
        <begin position="387"/>
        <end position="417"/>
    </location>
</feature>
<dbReference type="InterPro" id="IPR046335">
    <property type="entry name" value="LacI/GalR-like_sensor"/>
</dbReference>
<dbReference type="AlphaFoldDB" id="A0AA41QCN4"/>
<dbReference type="PANTHER" id="PTHR30146">
    <property type="entry name" value="LACI-RELATED TRANSCRIPTIONAL REPRESSOR"/>
    <property type="match status" value="1"/>
</dbReference>
<dbReference type="InterPro" id="IPR013655">
    <property type="entry name" value="PAS_fold_3"/>
</dbReference>
<keyword evidence="7" id="KW-1185">Reference proteome</keyword>
<dbReference type="Gene3D" id="3.40.50.2300">
    <property type="match status" value="2"/>
</dbReference>
<feature type="domain" description="PAC" evidence="5">
    <location>
        <begin position="709"/>
        <end position="761"/>
    </location>
</feature>
<dbReference type="InterPro" id="IPR000014">
    <property type="entry name" value="PAS"/>
</dbReference>
<dbReference type="GO" id="GO:0000976">
    <property type="term" value="F:transcription cis-regulatory region binding"/>
    <property type="evidence" value="ECO:0007669"/>
    <property type="project" value="TreeGrafter"/>
</dbReference>
<dbReference type="PANTHER" id="PTHR30146:SF109">
    <property type="entry name" value="HTH-TYPE TRANSCRIPTIONAL REGULATOR GALS"/>
    <property type="match status" value="1"/>
</dbReference>